<evidence type="ECO:0000256" key="1">
    <source>
        <dbReference type="ARBA" id="ARBA00004418"/>
    </source>
</evidence>
<comment type="subcellular location">
    <subcellularLocation>
        <location evidence="1">Periplasm</location>
    </subcellularLocation>
</comment>
<dbReference type="PANTHER" id="PTHR30036">
    <property type="entry name" value="D-XYLOSE-BINDING PERIPLASMIC PROTEIN"/>
    <property type="match status" value="1"/>
</dbReference>
<evidence type="ECO:0000259" key="5">
    <source>
        <dbReference type="Pfam" id="PF13407"/>
    </source>
</evidence>
<dbReference type="InterPro" id="IPR028082">
    <property type="entry name" value="Peripla_BP_I"/>
</dbReference>
<evidence type="ECO:0000313" key="7">
    <source>
        <dbReference type="Proteomes" id="UP000403266"/>
    </source>
</evidence>
<protein>
    <submittedName>
        <fullName evidence="6">Sugar ABC transporter substrate-binding protein</fullName>
    </submittedName>
</protein>
<comment type="similarity">
    <text evidence="2">Belongs to the bacterial solute-binding protein 2 family.</text>
</comment>
<dbReference type="CDD" id="cd19992">
    <property type="entry name" value="PBP1_ABC_xylose_binding-like"/>
    <property type="match status" value="1"/>
</dbReference>
<evidence type="ECO:0000313" key="6">
    <source>
        <dbReference type="EMBL" id="MPR23656.1"/>
    </source>
</evidence>
<reference evidence="6 7" key="1">
    <citation type="journal article" date="2019" name="Syst. Appl. Microbiol.">
        <title>Microvirga tunisiensis sp. nov., a root nodule symbiotic bacterium isolated from Lupinus micranthus and L. luteus grown in Northern Tunisia.</title>
        <authorList>
            <person name="Msaddak A."/>
            <person name="Rejili M."/>
            <person name="Duran D."/>
            <person name="Mars M."/>
            <person name="Palacios J.M."/>
            <person name="Ruiz-Argueso T."/>
            <person name="Rey L."/>
            <person name="Imperial J."/>
        </authorList>
    </citation>
    <scope>NUCLEOTIDE SEQUENCE [LARGE SCALE GENOMIC DNA]</scope>
    <source>
        <strain evidence="6 7">Lmie10</strain>
    </source>
</reference>
<sequence length="346" mass="37041">MTLRNVVARTFGASIILTCTAISLPAIAKTADGKLLVAVSFQRQQEQRWAVDRAVMEAEAAKHNVELRFEYANGDPIKQASQVESLLARDPDVLIICPVNGASAGPIVKSAKESGVPVIAYDGGVTTAKVDFYITRDNYQVGVLQAKEALKFAPKGNYAMIKGDTQWQELPAFVKGWKDVLQGNESIKVVFDQYTTGWSPTAAQAHAENALSANSDNIAAFMVMNDSMATGTVQALKSRNLEGKVFVSGNDAETPTLKLIKSGAQTMSVYTDINDFGSSAIKAAIALANKQVPPHEKMVDHGAGEVPTHIVPIVAVTKDNLCDVVKSMAKGWTSPNEVFGGPNECK</sequence>
<keyword evidence="3 4" id="KW-0732">Signal</keyword>
<proteinExistence type="inferred from homology"/>
<accession>A0A5N7MI96</accession>
<evidence type="ECO:0000256" key="4">
    <source>
        <dbReference type="SAM" id="SignalP"/>
    </source>
</evidence>
<evidence type="ECO:0000256" key="2">
    <source>
        <dbReference type="ARBA" id="ARBA00007639"/>
    </source>
</evidence>
<dbReference type="EMBL" id="VOSK01000001">
    <property type="protein sequence ID" value="MPR23656.1"/>
    <property type="molecule type" value="Genomic_DNA"/>
</dbReference>
<feature type="signal peptide" evidence="4">
    <location>
        <begin position="1"/>
        <end position="28"/>
    </location>
</feature>
<dbReference type="SUPFAM" id="SSF53822">
    <property type="entry name" value="Periplasmic binding protein-like I"/>
    <property type="match status" value="1"/>
</dbReference>
<feature type="domain" description="Periplasmic binding protein" evidence="5">
    <location>
        <begin position="37"/>
        <end position="290"/>
    </location>
</feature>
<dbReference type="InterPro" id="IPR025997">
    <property type="entry name" value="SBP_2_dom"/>
</dbReference>
<gene>
    <name evidence="6" type="ORF">FS320_00060</name>
</gene>
<dbReference type="AlphaFoldDB" id="A0A5N7MI96"/>
<dbReference type="Proteomes" id="UP000403266">
    <property type="component" value="Unassembled WGS sequence"/>
</dbReference>
<dbReference type="GO" id="GO:0030288">
    <property type="term" value="C:outer membrane-bounded periplasmic space"/>
    <property type="evidence" value="ECO:0007669"/>
    <property type="project" value="TreeGrafter"/>
</dbReference>
<dbReference type="GO" id="GO:0030246">
    <property type="term" value="F:carbohydrate binding"/>
    <property type="evidence" value="ECO:0007669"/>
    <property type="project" value="TreeGrafter"/>
</dbReference>
<dbReference type="PANTHER" id="PTHR30036:SF1">
    <property type="entry name" value="D-XYLOSE-BINDING PERIPLASMIC PROTEIN"/>
    <property type="match status" value="1"/>
</dbReference>
<dbReference type="InterPro" id="IPR050555">
    <property type="entry name" value="Bact_Solute-Bind_Prot2"/>
</dbReference>
<evidence type="ECO:0000256" key="3">
    <source>
        <dbReference type="ARBA" id="ARBA00022729"/>
    </source>
</evidence>
<dbReference type="Gene3D" id="3.40.50.2300">
    <property type="match status" value="2"/>
</dbReference>
<dbReference type="Pfam" id="PF13407">
    <property type="entry name" value="Peripla_BP_4"/>
    <property type="match status" value="1"/>
</dbReference>
<dbReference type="OrthoDB" id="9813037at2"/>
<dbReference type="RefSeq" id="WP_152708573.1">
    <property type="nucleotide sequence ID" value="NZ_VOSJ01000001.1"/>
</dbReference>
<feature type="chain" id="PRO_5030135451" evidence="4">
    <location>
        <begin position="29"/>
        <end position="346"/>
    </location>
</feature>
<organism evidence="6 7">
    <name type="scientific">Microvirga tunisiensis</name>
    <dbReference type="NCBI Taxonomy" id="2108360"/>
    <lineage>
        <taxon>Bacteria</taxon>
        <taxon>Pseudomonadati</taxon>
        <taxon>Pseudomonadota</taxon>
        <taxon>Alphaproteobacteria</taxon>
        <taxon>Hyphomicrobiales</taxon>
        <taxon>Methylobacteriaceae</taxon>
        <taxon>Microvirga</taxon>
    </lineage>
</organism>
<comment type="caution">
    <text evidence="6">The sequence shown here is derived from an EMBL/GenBank/DDBJ whole genome shotgun (WGS) entry which is preliminary data.</text>
</comment>
<name>A0A5N7MI96_9HYPH</name>
<keyword evidence="7" id="KW-1185">Reference proteome</keyword>